<evidence type="ECO:0000313" key="2">
    <source>
        <dbReference type="EMBL" id="WMV30606.1"/>
    </source>
</evidence>
<dbReference type="InterPro" id="IPR044730">
    <property type="entry name" value="RNase_H-like_dom_plant"/>
</dbReference>
<dbReference type="PROSITE" id="PS50879">
    <property type="entry name" value="RNASE_H_1"/>
    <property type="match status" value="1"/>
</dbReference>
<dbReference type="InterPro" id="IPR036397">
    <property type="entry name" value="RNaseH_sf"/>
</dbReference>
<dbReference type="AlphaFoldDB" id="A0AAF0TSA7"/>
<dbReference type="PANTHER" id="PTHR47723:SF24">
    <property type="entry name" value="RNASE H TYPE-1 DOMAIN-CONTAINING PROTEIN"/>
    <property type="match status" value="1"/>
</dbReference>
<dbReference type="InterPro" id="IPR002156">
    <property type="entry name" value="RNaseH_domain"/>
</dbReference>
<evidence type="ECO:0000259" key="1">
    <source>
        <dbReference type="PROSITE" id="PS50879"/>
    </source>
</evidence>
<protein>
    <recommendedName>
        <fullName evidence="1">RNase H type-1 domain-containing protein</fullName>
    </recommendedName>
</protein>
<evidence type="ECO:0000313" key="3">
    <source>
        <dbReference type="Proteomes" id="UP001234989"/>
    </source>
</evidence>
<proteinExistence type="predicted"/>
<dbReference type="GO" id="GO:0003676">
    <property type="term" value="F:nucleic acid binding"/>
    <property type="evidence" value="ECO:0007669"/>
    <property type="project" value="InterPro"/>
</dbReference>
<keyword evidence="3" id="KW-1185">Reference proteome</keyword>
<sequence length="408" mass="46912">MWWEPRGGTSTIWYDNWFNLGPLYLHVSEEQTCHTMKDVCKFLTEEGWDYPAMRDFVPKYVVEHIHSNMHPIYLSNQSDKAWWTKTNSGKFFVKSVWELLRYKNERNEDMIPVASLMHRWNPDYSWDCRCCIIPEEETIDHLFLTEEFATRIWNYFSSATGIMDPMLNLKQFIRFRVNCGSSSWHLILSELEHHMHNISFRIVRCEPSPPNLLKCNTDGESKGNPGPSSVAFCIRDHSGNLVVAKGYIIQDTTNIVDEARAIRESLSFCIEHGIDNIIIETDSLAMVHILEGEWEVPWNVALEVSIIRRLRSDISARVKPSFREGNTLADFFANLVFSFAGDFQIQNFQEIPSAGKKLLNLDKYVEIGASVFKMAAPWKSPLCGGAQEVIVSFSIYTGGTLTISVEDE</sequence>
<dbReference type="Proteomes" id="UP001234989">
    <property type="component" value="Chromosome 5"/>
</dbReference>
<dbReference type="InterPro" id="IPR053151">
    <property type="entry name" value="RNase_H-like"/>
</dbReference>
<dbReference type="SUPFAM" id="SSF53098">
    <property type="entry name" value="Ribonuclease H-like"/>
    <property type="match status" value="1"/>
</dbReference>
<dbReference type="GO" id="GO:0004523">
    <property type="term" value="F:RNA-DNA hybrid ribonuclease activity"/>
    <property type="evidence" value="ECO:0007669"/>
    <property type="project" value="InterPro"/>
</dbReference>
<dbReference type="Gene3D" id="3.30.420.10">
    <property type="entry name" value="Ribonuclease H-like superfamily/Ribonuclease H"/>
    <property type="match status" value="1"/>
</dbReference>
<name>A0AAF0TSA7_SOLVR</name>
<dbReference type="CDD" id="cd06222">
    <property type="entry name" value="RNase_H_like"/>
    <property type="match status" value="1"/>
</dbReference>
<reference evidence="2" key="1">
    <citation type="submission" date="2023-08" db="EMBL/GenBank/DDBJ databases">
        <title>A de novo genome assembly of Solanum verrucosum Schlechtendal, a Mexican diploid species geographically isolated from the other diploid A-genome species in potato relatives.</title>
        <authorList>
            <person name="Hosaka K."/>
        </authorList>
    </citation>
    <scope>NUCLEOTIDE SEQUENCE</scope>
    <source>
        <tissue evidence="2">Young leaves</tissue>
    </source>
</reference>
<dbReference type="PANTHER" id="PTHR47723">
    <property type="entry name" value="OS05G0353850 PROTEIN"/>
    <property type="match status" value="1"/>
</dbReference>
<accession>A0AAF0TSA7</accession>
<feature type="domain" description="RNase H type-1" evidence="1">
    <location>
        <begin position="209"/>
        <end position="338"/>
    </location>
</feature>
<organism evidence="2 3">
    <name type="scientific">Solanum verrucosum</name>
    <dbReference type="NCBI Taxonomy" id="315347"/>
    <lineage>
        <taxon>Eukaryota</taxon>
        <taxon>Viridiplantae</taxon>
        <taxon>Streptophyta</taxon>
        <taxon>Embryophyta</taxon>
        <taxon>Tracheophyta</taxon>
        <taxon>Spermatophyta</taxon>
        <taxon>Magnoliopsida</taxon>
        <taxon>eudicotyledons</taxon>
        <taxon>Gunneridae</taxon>
        <taxon>Pentapetalae</taxon>
        <taxon>asterids</taxon>
        <taxon>lamiids</taxon>
        <taxon>Solanales</taxon>
        <taxon>Solanaceae</taxon>
        <taxon>Solanoideae</taxon>
        <taxon>Solaneae</taxon>
        <taxon>Solanum</taxon>
    </lineage>
</organism>
<dbReference type="EMBL" id="CP133616">
    <property type="protein sequence ID" value="WMV30606.1"/>
    <property type="molecule type" value="Genomic_DNA"/>
</dbReference>
<dbReference type="InterPro" id="IPR012337">
    <property type="entry name" value="RNaseH-like_sf"/>
</dbReference>
<gene>
    <name evidence="2" type="ORF">MTR67_023991</name>
</gene>
<dbReference type="Pfam" id="PF13456">
    <property type="entry name" value="RVT_3"/>
    <property type="match status" value="1"/>
</dbReference>